<keyword evidence="7" id="KW-0544">Nucleosome core</keyword>
<dbReference type="InterPro" id="IPR009072">
    <property type="entry name" value="Histone-fold"/>
</dbReference>
<dbReference type="InterPro" id="IPR000164">
    <property type="entry name" value="Histone_H3/CENP-A"/>
</dbReference>
<feature type="compositionally biased region" description="Polar residues" evidence="8">
    <location>
        <begin position="69"/>
        <end position="79"/>
    </location>
</feature>
<evidence type="ECO:0000313" key="10">
    <source>
        <dbReference type="EMBL" id="KAK1313410.1"/>
    </source>
</evidence>
<protein>
    <submittedName>
        <fullName evidence="10">Histone H3-like centromeric protein HTR12</fullName>
    </submittedName>
</protein>
<dbReference type="GO" id="GO:0046982">
    <property type="term" value="F:protein heterodimerization activity"/>
    <property type="evidence" value="ECO:0007669"/>
    <property type="project" value="InterPro"/>
</dbReference>
<dbReference type="Gene3D" id="1.10.20.10">
    <property type="entry name" value="Histone, subunit A"/>
    <property type="match status" value="1"/>
</dbReference>
<evidence type="ECO:0000313" key="11">
    <source>
        <dbReference type="Proteomes" id="UP001180020"/>
    </source>
</evidence>
<dbReference type="GO" id="GO:0003677">
    <property type="term" value="F:DNA binding"/>
    <property type="evidence" value="ECO:0007669"/>
    <property type="project" value="UniProtKB-KW"/>
</dbReference>
<evidence type="ECO:0000256" key="7">
    <source>
        <dbReference type="ARBA" id="ARBA00023269"/>
    </source>
</evidence>
<dbReference type="Pfam" id="PF00125">
    <property type="entry name" value="Histone"/>
    <property type="match status" value="1"/>
</dbReference>
<dbReference type="GO" id="GO:0000786">
    <property type="term" value="C:nucleosome"/>
    <property type="evidence" value="ECO:0007669"/>
    <property type="project" value="UniProtKB-KW"/>
</dbReference>
<dbReference type="CDD" id="cd22911">
    <property type="entry name" value="HFD_H3"/>
    <property type="match status" value="1"/>
</dbReference>
<evidence type="ECO:0000256" key="1">
    <source>
        <dbReference type="ARBA" id="ARBA00004123"/>
    </source>
</evidence>
<comment type="subcellular location">
    <subcellularLocation>
        <location evidence="2">Chromosome</location>
    </subcellularLocation>
    <subcellularLocation>
        <location evidence="1">Nucleus</location>
    </subcellularLocation>
</comment>
<comment type="similarity">
    <text evidence="3">Belongs to the histone H3 family.</text>
</comment>
<sequence length="184" mass="20718">MLVGILVPNVLNPPPSPHPEIKNSLVMARTKQVAVRSRRPNPVKSGQRTPASPSTPSSSRTKSKRNVEATPNESVPSTEGRQRKKKRFKPGTVALREIRKFQKSTELLIPSAPFIRLVRELTGIYSREVNRWAAEALVCIQEAAEAFMVEMFNDAYLCSIHAKRVTLTPKDWQLARRIGFSKNF</sequence>
<dbReference type="SUPFAM" id="SSF47113">
    <property type="entry name" value="Histone-fold"/>
    <property type="match status" value="1"/>
</dbReference>
<feature type="region of interest" description="Disordered" evidence="8">
    <location>
        <begin position="11"/>
        <end position="89"/>
    </location>
</feature>
<dbReference type="GO" id="GO:0030527">
    <property type="term" value="F:structural constituent of chromatin"/>
    <property type="evidence" value="ECO:0007669"/>
    <property type="project" value="InterPro"/>
</dbReference>
<dbReference type="GO" id="GO:0005634">
    <property type="term" value="C:nucleus"/>
    <property type="evidence" value="ECO:0007669"/>
    <property type="project" value="UniProtKB-SubCell"/>
</dbReference>
<dbReference type="AlphaFoldDB" id="A0AAV9EKQ3"/>
<dbReference type="SMART" id="SM00428">
    <property type="entry name" value="H3"/>
    <property type="match status" value="1"/>
</dbReference>
<dbReference type="PANTHER" id="PTHR45810:SF1">
    <property type="entry name" value="HISTONE H3-LIKE CENTROMERIC PROTEIN A"/>
    <property type="match status" value="1"/>
</dbReference>
<dbReference type="PRINTS" id="PR00622">
    <property type="entry name" value="HISTONEH3"/>
</dbReference>
<dbReference type="EMBL" id="JAUJYO010000006">
    <property type="protein sequence ID" value="KAK1313410.1"/>
    <property type="molecule type" value="Genomic_DNA"/>
</dbReference>
<comment type="caution">
    <text evidence="10">The sequence shown here is derived from an EMBL/GenBank/DDBJ whole genome shotgun (WGS) entry which is preliminary data.</text>
</comment>
<evidence type="ECO:0000256" key="3">
    <source>
        <dbReference type="ARBA" id="ARBA00010343"/>
    </source>
</evidence>
<keyword evidence="5" id="KW-0238">DNA-binding</keyword>
<evidence type="ECO:0000256" key="2">
    <source>
        <dbReference type="ARBA" id="ARBA00004286"/>
    </source>
</evidence>
<reference evidence="10" key="1">
    <citation type="journal article" date="2023" name="Nat. Commun.">
        <title>Diploid and tetraploid genomes of Acorus and the evolution of monocots.</title>
        <authorList>
            <person name="Ma L."/>
            <person name="Liu K.W."/>
            <person name="Li Z."/>
            <person name="Hsiao Y.Y."/>
            <person name="Qi Y."/>
            <person name="Fu T."/>
            <person name="Tang G.D."/>
            <person name="Zhang D."/>
            <person name="Sun W.H."/>
            <person name="Liu D.K."/>
            <person name="Li Y."/>
            <person name="Chen G.Z."/>
            <person name="Liu X.D."/>
            <person name="Liao X.Y."/>
            <person name="Jiang Y.T."/>
            <person name="Yu X."/>
            <person name="Hao Y."/>
            <person name="Huang J."/>
            <person name="Zhao X.W."/>
            <person name="Ke S."/>
            <person name="Chen Y.Y."/>
            <person name="Wu W.L."/>
            <person name="Hsu J.L."/>
            <person name="Lin Y.F."/>
            <person name="Huang M.D."/>
            <person name="Li C.Y."/>
            <person name="Huang L."/>
            <person name="Wang Z.W."/>
            <person name="Zhao X."/>
            <person name="Zhong W.Y."/>
            <person name="Peng D.H."/>
            <person name="Ahmad S."/>
            <person name="Lan S."/>
            <person name="Zhang J.S."/>
            <person name="Tsai W.C."/>
            <person name="Van de Peer Y."/>
            <person name="Liu Z.J."/>
        </authorList>
    </citation>
    <scope>NUCLEOTIDE SEQUENCE</scope>
    <source>
        <strain evidence="10">CP</strain>
    </source>
</reference>
<keyword evidence="6" id="KW-0539">Nucleus</keyword>
<accession>A0AAV9EKQ3</accession>
<gene>
    <name evidence="10" type="primary">HTR12</name>
    <name evidence="10" type="ORF">QJS10_CPA06g00996</name>
</gene>
<name>A0AAV9EKQ3_ACOCL</name>
<reference evidence="10" key="2">
    <citation type="submission" date="2023-06" db="EMBL/GenBank/DDBJ databases">
        <authorList>
            <person name="Ma L."/>
            <person name="Liu K.-W."/>
            <person name="Li Z."/>
            <person name="Hsiao Y.-Y."/>
            <person name="Qi Y."/>
            <person name="Fu T."/>
            <person name="Tang G."/>
            <person name="Zhang D."/>
            <person name="Sun W.-H."/>
            <person name="Liu D.-K."/>
            <person name="Li Y."/>
            <person name="Chen G.-Z."/>
            <person name="Liu X.-D."/>
            <person name="Liao X.-Y."/>
            <person name="Jiang Y.-T."/>
            <person name="Yu X."/>
            <person name="Hao Y."/>
            <person name="Huang J."/>
            <person name="Zhao X.-W."/>
            <person name="Ke S."/>
            <person name="Chen Y.-Y."/>
            <person name="Wu W.-L."/>
            <person name="Hsu J.-L."/>
            <person name="Lin Y.-F."/>
            <person name="Huang M.-D."/>
            <person name="Li C.-Y."/>
            <person name="Huang L."/>
            <person name="Wang Z.-W."/>
            <person name="Zhao X."/>
            <person name="Zhong W.-Y."/>
            <person name="Peng D.-H."/>
            <person name="Ahmad S."/>
            <person name="Lan S."/>
            <person name="Zhang J.-S."/>
            <person name="Tsai W.-C."/>
            <person name="Van De Peer Y."/>
            <person name="Liu Z.-J."/>
        </authorList>
    </citation>
    <scope>NUCLEOTIDE SEQUENCE</scope>
    <source>
        <strain evidence="10">CP</strain>
        <tissue evidence="10">Leaves</tissue>
    </source>
</reference>
<keyword evidence="4" id="KW-0158">Chromosome</keyword>
<feature type="domain" description="Core Histone H2A/H2B/H3" evidence="9">
    <location>
        <begin position="90"/>
        <end position="178"/>
    </location>
</feature>
<evidence type="ECO:0000256" key="4">
    <source>
        <dbReference type="ARBA" id="ARBA00022454"/>
    </source>
</evidence>
<evidence type="ECO:0000256" key="6">
    <source>
        <dbReference type="ARBA" id="ARBA00023242"/>
    </source>
</evidence>
<proteinExistence type="inferred from homology"/>
<dbReference type="PANTHER" id="PTHR45810">
    <property type="entry name" value="HISTONE H3.2"/>
    <property type="match status" value="1"/>
</dbReference>
<organism evidence="10 11">
    <name type="scientific">Acorus calamus</name>
    <name type="common">Sweet flag</name>
    <dbReference type="NCBI Taxonomy" id="4465"/>
    <lineage>
        <taxon>Eukaryota</taxon>
        <taxon>Viridiplantae</taxon>
        <taxon>Streptophyta</taxon>
        <taxon>Embryophyta</taxon>
        <taxon>Tracheophyta</taxon>
        <taxon>Spermatophyta</taxon>
        <taxon>Magnoliopsida</taxon>
        <taxon>Liliopsida</taxon>
        <taxon>Acoraceae</taxon>
        <taxon>Acorus</taxon>
    </lineage>
</organism>
<keyword evidence="11" id="KW-1185">Reference proteome</keyword>
<dbReference type="InterPro" id="IPR007125">
    <property type="entry name" value="H2A/H2B/H3"/>
</dbReference>
<dbReference type="FunFam" id="1.10.20.10:FF:000085">
    <property type="entry name" value="Histone H3.2"/>
    <property type="match status" value="1"/>
</dbReference>
<dbReference type="Proteomes" id="UP001180020">
    <property type="component" value="Unassembled WGS sequence"/>
</dbReference>
<evidence type="ECO:0000256" key="8">
    <source>
        <dbReference type="SAM" id="MobiDB-lite"/>
    </source>
</evidence>
<evidence type="ECO:0000259" key="9">
    <source>
        <dbReference type="Pfam" id="PF00125"/>
    </source>
</evidence>
<evidence type="ECO:0000256" key="5">
    <source>
        <dbReference type="ARBA" id="ARBA00023125"/>
    </source>
</evidence>